<evidence type="ECO:0008006" key="4">
    <source>
        <dbReference type="Google" id="ProtNLM"/>
    </source>
</evidence>
<dbReference type="EMBL" id="BSFD01000011">
    <property type="protein sequence ID" value="GLK50465.1"/>
    <property type="molecule type" value="Genomic_DNA"/>
</dbReference>
<evidence type="ECO:0000313" key="3">
    <source>
        <dbReference type="Proteomes" id="UP001143509"/>
    </source>
</evidence>
<accession>A0ABQ5TF79</accession>
<protein>
    <recommendedName>
        <fullName evidence="4">Secreted protein</fullName>
    </recommendedName>
</protein>
<reference evidence="2" key="1">
    <citation type="journal article" date="2014" name="Int. J. Syst. Evol. Microbiol.">
        <title>Complete genome of a new Firmicutes species belonging to the dominant human colonic microbiota ('Ruminococcus bicirculans') reveals two chromosomes and a selective capacity to utilize plant glucans.</title>
        <authorList>
            <consortium name="NISC Comparative Sequencing Program"/>
            <person name="Wegmann U."/>
            <person name="Louis P."/>
            <person name="Goesmann A."/>
            <person name="Henrissat B."/>
            <person name="Duncan S.H."/>
            <person name="Flint H.J."/>
        </authorList>
    </citation>
    <scope>NUCLEOTIDE SEQUENCE</scope>
    <source>
        <strain evidence="2">VKM B-1499</strain>
    </source>
</reference>
<comment type="caution">
    <text evidence="2">The sequence shown here is derived from an EMBL/GenBank/DDBJ whole genome shotgun (WGS) entry which is preliminary data.</text>
</comment>
<feature type="chain" id="PRO_5047243871" description="Secreted protein" evidence="1">
    <location>
        <begin position="19"/>
        <end position="183"/>
    </location>
</feature>
<evidence type="ECO:0000313" key="2">
    <source>
        <dbReference type="EMBL" id="GLK50465.1"/>
    </source>
</evidence>
<feature type="signal peptide" evidence="1">
    <location>
        <begin position="1"/>
        <end position="18"/>
    </location>
</feature>
<dbReference type="Proteomes" id="UP001143509">
    <property type="component" value="Unassembled WGS sequence"/>
</dbReference>
<keyword evidence="1" id="KW-0732">Signal</keyword>
<gene>
    <name evidence="2" type="ORF">GCM10017620_34390</name>
</gene>
<evidence type="ECO:0000256" key="1">
    <source>
        <dbReference type="SAM" id="SignalP"/>
    </source>
</evidence>
<sequence length="183" mass="20281">MLAAAALISLSSVGVADAAPAPAQNDFLARLNALCGQRFEGRVVTTDAADAKFASERLIMHVRDCSPDEVRIPFAVGEDRSRTWVVTRTDSGLRLKHDHRHEDGTTDVLHWYGGDTANPGTDERQEFPVDGESIALFNANDAGVSTTNVWAMEVHPDRMFAYELRRSNRHFRVEFDLTKPVAE</sequence>
<organism evidence="2 3">
    <name type="scientific">Brevundimonas intermedia</name>
    <dbReference type="NCBI Taxonomy" id="74315"/>
    <lineage>
        <taxon>Bacteria</taxon>
        <taxon>Pseudomonadati</taxon>
        <taxon>Pseudomonadota</taxon>
        <taxon>Alphaproteobacteria</taxon>
        <taxon>Caulobacterales</taxon>
        <taxon>Caulobacteraceae</taxon>
        <taxon>Brevundimonas</taxon>
    </lineage>
</organism>
<name>A0ABQ5TF79_9CAUL</name>
<keyword evidence="3" id="KW-1185">Reference proteome</keyword>
<reference evidence="2" key="2">
    <citation type="submission" date="2023-01" db="EMBL/GenBank/DDBJ databases">
        <authorList>
            <person name="Sun Q."/>
            <person name="Evtushenko L."/>
        </authorList>
    </citation>
    <scope>NUCLEOTIDE SEQUENCE</scope>
    <source>
        <strain evidence="2">VKM B-1499</strain>
    </source>
</reference>
<proteinExistence type="predicted"/>